<comment type="similarity">
    <text evidence="1">Belongs to the universal ribosomal protein uL3 family.</text>
</comment>
<dbReference type="InterPro" id="IPR000597">
    <property type="entry name" value="Ribosomal_uL3"/>
</dbReference>
<dbReference type="HAMAP" id="MF_01325_B">
    <property type="entry name" value="Ribosomal_uL3_B"/>
    <property type="match status" value="1"/>
</dbReference>
<evidence type="ECO:0000256" key="2">
    <source>
        <dbReference type="ARBA" id="ARBA00022980"/>
    </source>
</evidence>
<proteinExistence type="inferred from homology"/>
<dbReference type="NCBIfam" id="TIGR03625">
    <property type="entry name" value="L3_bact"/>
    <property type="match status" value="1"/>
</dbReference>
<dbReference type="InterPro" id="IPR009000">
    <property type="entry name" value="Transl_B-barrel_sf"/>
</dbReference>
<dbReference type="STRING" id="1314776.A0A166A863"/>
<dbReference type="Gene3D" id="2.40.30.10">
    <property type="entry name" value="Translation factors"/>
    <property type="match status" value="2"/>
</dbReference>
<dbReference type="InterPro" id="IPR019927">
    <property type="entry name" value="Ribosomal_uL3_bac/org-type"/>
</dbReference>
<feature type="compositionally biased region" description="Polar residues" evidence="5">
    <location>
        <begin position="188"/>
        <end position="198"/>
    </location>
</feature>
<feature type="region of interest" description="Disordered" evidence="5">
    <location>
        <begin position="33"/>
        <end position="53"/>
    </location>
</feature>
<name>A0A166A863_9AGAM</name>
<evidence type="ECO:0000313" key="7">
    <source>
        <dbReference type="Proteomes" id="UP000076798"/>
    </source>
</evidence>
<keyword evidence="2 6" id="KW-0689">Ribosomal protein</keyword>
<accession>A0A166A863</accession>
<dbReference type="PANTHER" id="PTHR11229">
    <property type="entry name" value="50S RIBOSOMAL PROTEIN L3"/>
    <property type="match status" value="1"/>
</dbReference>
<sequence length="324" mass="35071">MLKASTSRLAGPIWQIRYIHTSLPYAAEVSSNASASSSSSSPSTSTTPAKWTPNSVRTGVIARKRGMTAMWDDFGAKFPVTILQLEECQVTANVETVRKDQSVYHAVQVASTNVAERKQSYAMLGHFKRAGVPAKRMVKEFPVTADAHVPVGTTLSAIHFVPGQDVDVVAKGIGKGFQGVMKRWNFSGQTKSHGNSLNHRGAGSTGQNQDPGRVWPGKKMAGRLGGKQITVQNLQVVRIDTKLDLIFVKGNVPGIDDAFVQVRDAKKTMAIGRHNWEKGQDEKVLPKNVVDIPFPAGTKELAAQYPPVISAKTRRINSPFAAGE</sequence>
<dbReference type="SUPFAM" id="SSF50447">
    <property type="entry name" value="Translation proteins"/>
    <property type="match status" value="1"/>
</dbReference>
<organism evidence="6 7">
    <name type="scientific">Sistotremastrum suecicum HHB10207 ss-3</name>
    <dbReference type="NCBI Taxonomy" id="1314776"/>
    <lineage>
        <taxon>Eukaryota</taxon>
        <taxon>Fungi</taxon>
        <taxon>Dikarya</taxon>
        <taxon>Basidiomycota</taxon>
        <taxon>Agaricomycotina</taxon>
        <taxon>Agaricomycetes</taxon>
        <taxon>Sistotremastrales</taxon>
        <taxon>Sistotremastraceae</taxon>
        <taxon>Sistotremastrum</taxon>
    </lineage>
</organism>
<reference evidence="6 7" key="1">
    <citation type="journal article" date="2016" name="Mol. Biol. Evol.">
        <title>Comparative Genomics of Early-Diverging Mushroom-Forming Fungi Provides Insights into the Origins of Lignocellulose Decay Capabilities.</title>
        <authorList>
            <person name="Nagy L.G."/>
            <person name="Riley R."/>
            <person name="Tritt A."/>
            <person name="Adam C."/>
            <person name="Daum C."/>
            <person name="Floudas D."/>
            <person name="Sun H."/>
            <person name="Yadav J.S."/>
            <person name="Pangilinan J."/>
            <person name="Larsson K.H."/>
            <person name="Matsuura K."/>
            <person name="Barry K."/>
            <person name="Labutti K."/>
            <person name="Kuo R."/>
            <person name="Ohm R.A."/>
            <person name="Bhattacharya S.S."/>
            <person name="Shirouzu T."/>
            <person name="Yoshinaga Y."/>
            <person name="Martin F.M."/>
            <person name="Grigoriev I.V."/>
            <person name="Hibbett D.S."/>
        </authorList>
    </citation>
    <scope>NUCLEOTIDE SEQUENCE [LARGE SCALE GENOMIC DNA]</scope>
    <source>
        <strain evidence="6 7">HHB10207 ss-3</strain>
    </source>
</reference>
<protein>
    <recommendedName>
        <fullName evidence="4">Large ribosomal subunit protein uL3m</fullName>
    </recommendedName>
</protein>
<feature type="region of interest" description="Disordered" evidence="5">
    <location>
        <begin position="188"/>
        <end position="220"/>
    </location>
</feature>
<dbReference type="Proteomes" id="UP000076798">
    <property type="component" value="Unassembled WGS sequence"/>
</dbReference>
<keyword evidence="7" id="KW-1185">Reference proteome</keyword>
<dbReference type="PANTHER" id="PTHR11229:SF8">
    <property type="entry name" value="LARGE RIBOSOMAL SUBUNIT PROTEIN UL3M"/>
    <property type="match status" value="1"/>
</dbReference>
<dbReference type="OrthoDB" id="274683at2759"/>
<evidence type="ECO:0000313" key="6">
    <source>
        <dbReference type="EMBL" id="KZT35062.1"/>
    </source>
</evidence>
<evidence type="ECO:0000256" key="3">
    <source>
        <dbReference type="ARBA" id="ARBA00023274"/>
    </source>
</evidence>
<keyword evidence="3" id="KW-0687">Ribonucleoprotein</keyword>
<dbReference type="FunFam" id="2.40.30.10:FF:000004">
    <property type="entry name" value="50S ribosomal protein L3"/>
    <property type="match status" value="1"/>
</dbReference>
<dbReference type="Pfam" id="PF00297">
    <property type="entry name" value="Ribosomal_L3"/>
    <property type="match status" value="1"/>
</dbReference>
<evidence type="ECO:0000256" key="1">
    <source>
        <dbReference type="ARBA" id="ARBA00006540"/>
    </source>
</evidence>
<dbReference type="GO" id="GO:0003735">
    <property type="term" value="F:structural constituent of ribosome"/>
    <property type="evidence" value="ECO:0007669"/>
    <property type="project" value="InterPro"/>
</dbReference>
<feature type="compositionally biased region" description="Low complexity" evidence="5">
    <location>
        <begin position="33"/>
        <end position="49"/>
    </location>
</feature>
<dbReference type="EMBL" id="KV428154">
    <property type="protein sequence ID" value="KZT35062.1"/>
    <property type="molecule type" value="Genomic_DNA"/>
</dbReference>
<dbReference type="GO" id="GO:0006412">
    <property type="term" value="P:translation"/>
    <property type="evidence" value="ECO:0007669"/>
    <property type="project" value="InterPro"/>
</dbReference>
<gene>
    <name evidence="6" type="ORF">SISSUDRAFT_991036</name>
</gene>
<dbReference type="GO" id="GO:0005762">
    <property type="term" value="C:mitochondrial large ribosomal subunit"/>
    <property type="evidence" value="ECO:0007669"/>
    <property type="project" value="TreeGrafter"/>
</dbReference>
<evidence type="ECO:0000256" key="4">
    <source>
        <dbReference type="ARBA" id="ARBA00035209"/>
    </source>
</evidence>
<dbReference type="AlphaFoldDB" id="A0A166A863"/>
<evidence type="ECO:0000256" key="5">
    <source>
        <dbReference type="SAM" id="MobiDB-lite"/>
    </source>
</evidence>